<feature type="non-terminal residue" evidence="2">
    <location>
        <position position="1"/>
    </location>
</feature>
<dbReference type="PANTHER" id="PTHR47331">
    <property type="entry name" value="PHD-TYPE DOMAIN-CONTAINING PROTEIN"/>
    <property type="match status" value="1"/>
</dbReference>
<protein>
    <submittedName>
        <fullName evidence="2">Pro-Pol polyprotein</fullName>
    </submittedName>
</protein>
<dbReference type="AlphaFoldDB" id="V5GUG8"/>
<proteinExistence type="predicted"/>
<feature type="domain" description="Integrase catalytic" evidence="1">
    <location>
        <begin position="306"/>
        <end position="498"/>
    </location>
</feature>
<dbReference type="SUPFAM" id="SSF53098">
    <property type="entry name" value="Ribonuclease H-like"/>
    <property type="match status" value="1"/>
</dbReference>
<name>V5GUG8_ANOGL</name>
<dbReference type="InterPro" id="IPR041588">
    <property type="entry name" value="Integrase_H2C2"/>
</dbReference>
<dbReference type="GO" id="GO:0003676">
    <property type="term" value="F:nucleic acid binding"/>
    <property type="evidence" value="ECO:0007669"/>
    <property type="project" value="InterPro"/>
</dbReference>
<dbReference type="PROSITE" id="PS50994">
    <property type="entry name" value="INTEGRASE"/>
    <property type="match status" value="1"/>
</dbReference>
<dbReference type="Pfam" id="PF18701">
    <property type="entry name" value="DUF5641"/>
    <property type="match status" value="1"/>
</dbReference>
<dbReference type="GO" id="GO:0015074">
    <property type="term" value="P:DNA integration"/>
    <property type="evidence" value="ECO:0007669"/>
    <property type="project" value="InterPro"/>
</dbReference>
<dbReference type="PANTHER" id="PTHR47331:SF1">
    <property type="entry name" value="GAG-LIKE PROTEIN"/>
    <property type="match status" value="1"/>
</dbReference>
<sequence>LKKTTIPRLELLAATIGARLFHSVRAEFKRDMECYFWSDSSTVISWIRRAEEWSTFIWNRVQEIRSLTSVDSWRHVSGTQNPADLPSRGCSARQLVESKWWEGPHWLYLEPDMWPSCPMVCDEEEINQERKKRLVTSLVNTDTTDWHLGYFSKYSKTIRMIAWIFRFRYNLKNARNKRQGLLTTEEIEEAETFILKLIQDEAFPDINDKRIGTLNPFYDQFGLIRLKSRISQRKDIKDFCYPILLPSKNHVVNLLISDSHINSFHIGTQGLLSLMREKYWILGGRRTIRSVINKCSICRRYSSKHFEENPSVLPVDRVKDAAVFEVTGIDFAGPLYLKTGEKAWICLFTCAVYRAVHLELTTSLSTSEFVQVLRRFIARRGRPRLIYNDNATNFVGVENCFEKLNWDIINDFSAAQRINWRFNPPAAPWWGGFWERLIGILKQLLRKVLQRASLSYEELLTIICDCETIVNSRPLTYVSDEPSELVPLTPNMFLQDIVECGVPDCDGVDRDSLKRRIAYRQKLRDALRARFRSEYLGQLKLANNKAPSRPIFLNEVILVGNDKTKRLDWPLGRVIELIPGRDGKIRLVRLQTACGQLLRPIQRLYPLEVIDQEISAYQKYEEASASAGVKTQNRVPEN</sequence>
<dbReference type="InterPro" id="IPR040676">
    <property type="entry name" value="DUF5641"/>
</dbReference>
<dbReference type="InterPro" id="IPR001584">
    <property type="entry name" value="Integrase_cat-core"/>
</dbReference>
<evidence type="ECO:0000313" key="2">
    <source>
        <dbReference type="EMBL" id="JAB67819.1"/>
    </source>
</evidence>
<dbReference type="Pfam" id="PF17921">
    <property type="entry name" value="Integrase_H2C2"/>
    <property type="match status" value="1"/>
</dbReference>
<dbReference type="EMBL" id="GALX01000647">
    <property type="protein sequence ID" value="JAB67819.1"/>
    <property type="molecule type" value="Transcribed_RNA"/>
</dbReference>
<dbReference type="InterPro" id="IPR012337">
    <property type="entry name" value="RNaseH-like_sf"/>
</dbReference>
<organism evidence="2">
    <name type="scientific">Anoplophora glabripennis</name>
    <name type="common">Asian longhorn beetle</name>
    <name type="synonym">Anoplophora nobilis</name>
    <dbReference type="NCBI Taxonomy" id="217634"/>
    <lineage>
        <taxon>Eukaryota</taxon>
        <taxon>Metazoa</taxon>
        <taxon>Ecdysozoa</taxon>
        <taxon>Arthropoda</taxon>
        <taxon>Hexapoda</taxon>
        <taxon>Insecta</taxon>
        <taxon>Pterygota</taxon>
        <taxon>Neoptera</taxon>
        <taxon>Endopterygota</taxon>
        <taxon>Coleoptera</taxon>
        <taxon>Polyphaga</taxon>
        <taxon>Cucujiformia</taxon>
        <taxon>Chrysomeloidea</taxon>
        <taxon>Cerambycidae</taxon>
        <taxon>Lamiinae</taxon>
        <taxon>Lamiini</taxon>
        <taxon>Anoplophora</taxon>
    </lineage>
</organism>
<dbReference type="InterPro" id="IPR036397">
    <property type="entry name" value="RNaseH_sf"/>
</dbReference>
<reference evidence="2" key="1">
    <citation type="submission" date="2013-07" db="EMBL/GenBank/DDBJ databases">
        <title>Midgut Transcriptome Profiling of Anoplphora glabripennis, a Lignocellulose Degrading, Wood-Boring Cerambycid.</title>
        <authorList>
            <person name="Scully E.D."/>
            <person name="Hoover K."/>
            <person name="Carlson J.E."/>
            <person name="Tien M."/>
            <person name="Geib S.M."/>
        </authorList>
    </citation>
    <scope>NUCLEOTIDE SEQUENCE</scope>
</reference>
<dbReference type="Pfam" id="PF05380">
    <property type="entry name" value="Peptidase_A17"/>
    <property type="match status" value="1"/>
</dbReference>
<feature type="non-terminal residue" evidence="2">
    <location>
        <position position="638"/>
    </location>
</feature>
<evidence type="ECO:0000259" key="1">
    <source>
        <dbReference type="PROSITE" id="PS50994"/>
    </source>
</evidence>
<dbReference type="InterPro" id="IPR008042">
    <property type="entry name" value="Retrotrans_Pao"/>
</dbReference>
<accession>V5GUG8</accession>
<dbReference type="Gene3D" id="3.30.420.10">
    <property type="entry name" value="Ribonuclease H-like superfamily/Ribonuclease H"/>
    <property type="match status" value="1"/>
</dbReference>
<gene>
    <name evidence="2" type="primary">POL</name>
</gene>